<dbReference type="Gene3D" id="3.30.230.10">
    <property type="match status" value="1"/>
</dbReference>
<evidence type="ECO:0000256" key="4">
    <source>
        <dbReference type="ARBA" id="ARBA00022759"/>
    </source>
</evidence>
<evidence type="ECO:0000256" key="5">
    <source>
        <dbReference type="ARBA" id="ARBA00022801"/>
    </source>
</evidence>
<keyword evidence="6 7" id="KW-0694">RNA-binding</keyword>
<dbReference type="Pfam" id="PF00825">
    <property type="entry name" value="Ribonuclease_P"/>
    <property type="match status" value="1"/>
</dbReference>
<dbReference type="KEGG" id="hed:TPER_HE00178"/>
<dbReference type="FunFam" id="3.30.230.10:FF:000016">
    <property type="entry name" value="Ribonuclease P protein component"/>
    <property type="match status" value="1"/>
</dbReference>
<name>A0A143WTF3_9ENTR</name>
<dbReference type="GO" id="GO:0030677">
    <property type="term" value="C:ribonuclease P complex"/>
    <property type="evidence" value="ECO:0007669"/>
    <property type="project" value="TreeGrafter"/>
</dbReference>
<evidence type="ECO:0000256" key="7">
    <source>
        <dbReference type="HAMAP-Rule" id="MF_00227"/>
    </source>
</evidence>
<reference evidence="10" key="1">
    <citation type="submission" date="2016-01" db="EMBL/GenBank/DDBJ databases">
        <authorList>
            <person name="Husnik F."/>
        </authorList>
    </citation>
    <scope>NUCLEOTIDE SEQUENCE [LARGE SCALE GENOMIC DNA]</scope>
</reference>
<dbReference type="OrthoDB" id="9796422at2"/>
<dbReference type="InterPro" id="IPR020539">
    <property type="entry name" value="RNase_P_CS"/>
</dbReference>
<dbReference type="NCBIfam" id="TIGR00188">
    <property type="entry name" value="rnpA"/>
    <property type="match status" value="1"/>
</dbReference>
<dbReference type="InterPro" id="IPR020568">
    <property type="entry name" value="Ribosomal_Su5_D2-typ_SF"/>
</dbReference>
<dbReference type="AlphaFoldDB" id="A0A143WTF3"/>
<dbReference type="RefSeq" id="WP_067567631.1">
    <property type="nucleotide sequence ID" value="NZ_LN999835.1"/>
</dbReference>
<dbReference type="InterPro" id="IPR014721">
    <property type="entry name" value="Ribsml_uS5_D2-typ_fold_subgr"/>
</dbReference>
<dbReference type="SUPFAM" id="SSF54211">
    <property type="entry name" value="Ribosomal protein S5 domain 2-like"/>
    <property type="match status" value="1"/>
</dbReference>
<dbReference type="GO" id="GO:0001682">
    <property type="term" value="P:tRNA 5'-leader removal"/>
    <property type="evidence" value="ECO:0007669"/>
    <property type="project" value="UniProtKB-UniRule"/>
</dbReference>
<dbReference type="PROSITE" id="PS00648">
    <property type="entry name" value="RIBONUCLEASE_P"/>
    <property type="match status" value="1"/>
</dbReference>
<proteinExistence type="inferred from homology"/>
<comment type="similarity">
    <text evidence="7">Belongs to the RnpA family.</text>
</comment>
<evidence type="ECO:0000256" key="8">
    <source>
        <dbReference type="NCBIfam" id="TIGR00188"/>
    </source>
</evidence>
<dbReference type="HAMAP" id="MF_00227">
    <property type="entry name" value="RNase_P"/>
    <property type="match status" value="1"/>
</dbReference>
<gene>
    <name evidence="7 9" type="primary">rnpA</name>
    <name evidence="9" type="ORF">TPER_HE00178</name>
</gene>
<comment type="function">
    <text evidence="1 7">RNaseP catalyzes the removal of the 5'-leader sequence from pre-tRNA to produce the mature 5'-terminus. It can also cleave other RNA substrates such as 4.5S RNA. The protein component plays an auxiliary but essential role in vivo by binding to the 5'-leader sequence and broadening the substrate specificity of the ribozyme.</text>
</comment>
<evidence type="ECO:0000313" key="9">
    <source>
        <dbReference type="EMBL" id="CUX97119.1"/>
    </source>
</evidence>
<keyword evidence="5 7" id="KW-0378">Hydrolase</keyword>
<comment type="catalytic activity">
    <reaction evidence="7">
        <text>Endonucleolytic cleavage of RNA, removing 5'-extranucleotides from tRNA precursor.</text>
        <dbReference type="EC" id="3.1.26.5"/>
    </reaction>
</comment>
<dbReference type="EC" id="3.1.26.5" evidence="7 8"/>
<protein>
    <recommendedName>
        <fullName evidence="7 8">Ribonuclease P protein component</fullName>
        <shortName evidence="7">RNase P protein</shortName>
        <shortName evidence="7">RNaseP protein</shortName>
        <ecNumber evidence="7 8">3.1.26.5</ecNumber>
    </recommendedName>
    <alternativeName>
        <fullName evidence="7">Protein C5</fullName>
    </alternativeName>
</protein>
<dbReference type="STRING" id="1778263.TPER_HE00178"/>
<evidence type="ECO:0000256" key="2">
    <source>
        <dbReference type="ARBA" id="ARBA00022694"/>
    </source>
</evidence>
<dbReference type="PANTHER" id="PTHR33992:SF1">
    <property type="entry name" value="RIBONUCLEASE P PROTEIN COMPONENT"/>
    <property type="match status" value="1"/>
</dbReference>
<keyword evidence="2 7" id="KW-0819">tRNA processing</keyword>
<keyword evidence="3 7" id="KW-0540">Nuclease</keyword>
<dbReference type="GO" id="GO:0000049">
    <property type="term" value="F:tRNA binding"/>
    <property type="evidence" value="ECO:0007669"/>
    <property type="project" value="UniProtKB-UniRule"/>
</dbReference>
<keyword evidence="10" id="KW-1185">Reference proteome</keyword>
<dbReference type="GO" id="GO:0042781">
    <property type="term" value="F:3'-tRNA processing endoribonuclease activity"/>
    <property type="evidence" value="ECO:0007669"/>
    <property type="project" value="TreeGrafter"/>
</dbReference>
<sequence>MVKFTFNRELRLLTPSCFVFVFQQPKKVGTSHITILGRLNTLNQPRIGLTVAKKYVKRAHERNRIKRLIRESFRLHQHTLPAMDFVVIAKKGVAKLDNHTLIEGLTTLWHCYFQQSLNC</sequence>
<dbReference type="EMBL" id="LN999835">
    <property type="protein sequence ID" value="CUX97119.1"/>
    <property type="molecule type" value="Genomic_DNA"/>
</dbReference>
<comment type="subunit">
    <text evidence="7">Consists of a catalytic RNA component (M1 or rnpB) and a protein subunit.</text>
</comment>
<dbReference type="GO" id="GO:0004526">
    <property type="term" value="F:ribonuclease P activity"/>
    <property type="evidence" value="ECO:0007669"/>
    <property type="project" value="UniProtKB-UniRule"/>
</dbReference>
<evidence type="ECO:0000313" key="10">
    <source>
        <dbReference type="Proteomes" id="UP000095477"/>
    </source>
</evidence>
<accession>A0A143WTF3</accession>
<dbReference type="PATRIC" id="fig|1778263.3.peg.181"/>
<dbReference type="PANTHER" id="PTHR33992">
    <property type="entry name" value="RIBONUCLEASE P PROTEIN COMPONENT"/>
    <property type="match status" value="1"/>
</dbReference>
<organism evidence="9 10">
    <name type="scientific">Candidatus Hoaglandella endobia</name>
    <dbReference type="NCBI Taxonomy" id="1778263"/>
    <lineage>
        <taxon>Bacteria</taxon>
        <taxon>Pseudomonadati</taxon>
        <taxon>Pseudomonadota</taxon>
        <taxon>Gammaproteobacteria</taxon>
        <taxon>Enterobacterales</taxon>
        <taxon>Enterobacteriaceae</taxon>
        <taxon>Candidatus Hoaglandella</taxon>
    </lineage>
</organism>
<dbReference type="Proteomes" id="UP000095477">
    <property type="component" value="Chromosome I"/>
</dbReference>
<keyword evidence="4 7" id="KW-0255">Endonuclease</keyword>
<evidence type="ECO:0000256" key="1">
    <source>
        <dbReference type="ARBA" id="ARBA00002663"/>
    </source>
</evidence>
<evidence type="ECO:0000256" key="3">
    <source>
        <dbReference type="ARBA" id="ARBA00022722"/>
    </source>
</evidence>
<dbReference type="InterPro" id="IPR000100">
    <property type="entry name" value="RNase_P"/>
</dbReference>
<evidence type="ECO:0000256" key="6">
    <source>
        <dbReference type="ARBA" id="ARBA00022884"/>
    </source>
</evidence>